<reference evidence="2" key="1">
    <citation type="submission" date="2019-08" db="EMBL/GenBank/DDBJ databases">
        <title>Phocoena sinus (Vaquita) genome, mPhoSin1, primary haplotype.</title>
        <authorList>
            <person name="Morin P."/>
            <person name="Mountcastle J."/>
            <person name="Fungtammasan C."/>
            <person name="Rhie A."/>
            <person name="Rojas-Bracho L."/>
            <person name="Smith C.R."/>
            <person name="Taylor B.L."/>
            <person name="Gulland F.M.D."/>
            <person name="Musser W."/>
            <person name="Houck M."/>
            <person name="Haase B."/>
            <person name="Paez S."/>
            <person name="Howe K."/>
            <person name="Torrance J."/>
            <person name="Formenti G."/>
            <person name="Phillippy A."/>
            <person name="Ryder O."/>
            <person name="Jarvis E.D."/>
            <person name="Fedrigo O."/>
        </authorList>
    </citation>
    <scope>NUCLEOTIDE SEQUENCE [LARGE SCALE GENOMIC DNA]</scope>
</reference>
<feature type="compositionally biased region" description="Low complexity" evidence="1">
    <location>
        <begin position="134"/>
        <end position="159"/>
    </location>
</feature>
<protein>
    <submittedName>
        <fullName evidence="2">Uncharacterized protein</fullName>
    </submittedName>
</protein>
<organism evidence="2 3">
    <name type="scientific">Phocoena sinus</name>
    <name type="common">Vaquita</name>
    <dbReference type="NCBI Taxonomy" id="42100"/>
    <lineage>
        <taxon>Eukaryota</taxon>
        <taxon>Metazoa</taxon>
        <taxon>Chordata</taxon>
        <taxon>Craniata</taxon>
        <taxon>Vertebrata</taxon>
        <taxon>Euteleostomi</taxon>
        <taxon>Mammalia</taxon>
        <taxon>Eutheria</taxon>
        <taxon>Laurasiatheria</taxon>
        <taxon>Artiodactyla</taxon>
        <taxon>Whippomorpha</taxon>
        <taxon>Cetacea</taxon>
        <taxon>Odontoceti</taxon>
        <taxon>Phocoenidae</taxon>
        <taxon>Phocoena</taxon>
    </lineage>
</organism>
<feature type="compositionally biased region" description="Low complexity" evidence="1">
    <location>
        <begin position="37"/>
        <end position="51"/>
    </location>
</feature>
<reference evidence="2" key="3">
    <citation type="submission" date="2025-09" db="UniProtKB">
        <authorList>
            <consortium name="Ensembl"/>
        </authorList>
    </citation>
    <scope>IDENTIFICATION</scope>
</reference>
<dbReference type="Proteomes" id="UP000694554">
    <property type="component" value="Chromosome 6"/>
</dbReference>
<accession>A0A8C9BXL9</accession>
<evidence type="ECO:0000256" key="1">
    <source>
        <dbReference type="SAM" id="MobiDB-lite"/>
    </source>
</evidence>
<dbReference type="AlphaFoldDB" id="A0A8C9BXL9"/>
<feature type="compositionally biased region" description="Polar residues" evidence="1">
    <location>
        <begin position="67"/>
        <end position="76"/>
    </location>
</feature>
<evidence type="ECO:0000313" key="3">
    <source>
        <dbReference type="Proteomes" id="UP000694554"/>
    </source>
</evidence>
<dbReference type="GeneTree" id="ENSGT01010000229858"/>
<evidence type="ECO:0000313" key="2">
    <source>
        <dbReference type="Ensembl" id="ENSPSNP00000015652.1"/>
    </source>
</evidence>
<feature type="region of interest" description="Disordered" evidence="1">
    <location>
        <begin position="1"/>
        <end position="231"/>
    </location>
</feature>
<dbReference type="Ensembl" id="ENSPSNT00000017663.1">
    <property type="protein sequence ID" value="ENSPSNP00000015652.1"/>
    <property type="gene ID" value="ENSPSNG00000011551.1"/>
</dbReference>
<name>A0A8C9BXL9_PHOSS</name>
<sequence>MAGEPSRPRRRPPGRAGVWAPPGRSPAPPTRAGPGGPQTETTSRTPTDTPTPWAPGASRMAVWRTRGPSSKMTTGQIPKMPRTGPSGEDGPRARTSPPASGAFGRSGRPWACGGRRMSSPCRRASGRAGPDPVPGTGAAPRAAGPPSSPTRTPRTMPTRSGRRPPRAATSARGGRGGTGPGPSPTPRPTACPGRARARRRSWPSGASPARDPSLTDRAGSWSREGSGRSLLGQVAVRLLPVMRAIRVGRL</sequence>
<reference evidence="2" key="2">
    <citation type="submission" date="2025-08" db="UniProtKB">
        <authorList>
            <consortium name="Ensembl"/>
        </authorList>
    </citation>
    <scope>IDENTIFICATION</scope>
</reference>
<keyword evidence="3" id="KW-1185">Reference proteome</keyword>
<proteinExistence type="predicted"/>